<dbReference type="GeneID" id="65071932"/>
<dbReference type="SUPFAM" id="SSF56300">
    <property type="entry name" value="Metallo-dependent phosphatases"/>
    <property type="match status" value="1"/>
</dbReference>
<sequence>MKIFEIYNENLKETFYVHSLSDFCKFNDLTERLLRYTHPKLKILHYENKNVRYQPYHKGFKIVREFNDDRIVKSDKEKHNVYYVVDLSEYYYIPYEEQLEDAIKKAIKEQKKQADTNSSKETYDFSNLETEKQENITDEYLVKKYQASLKTIQKLRDDNNLLRKSARETFRGEQALEEVKSKLYSMAKDLSALDFIENWGTEKDLIQKVNNNIGILVLSDWHIGKLVNLDGNKFSEDIAVQRLNKLYERVREQIYTYELTELRVVLLGDFIHAQSRPDMKAQGQYVEIESGLKCFYLIKNLIDKLYNHLNKIDIDCVVGNESRFDSLNPHTNINEVAKNSIDYMIYEMLSLAYKENKGIKLHKTDNYFENLINIDGFNLLAIHGDKINHTKLESELSKLKYKIYQDTRKAIDYVVMGHIHSALITDGYSRNASLVGADEYATRGLNIPESYVSQLFGVLNRDTKELIMFSLKLK</sequence>
<dbReference type="Gene3D" id="3.60.21.10">
    <property type="match status" value="1"/>
</dbReference>
<dbReference type="KEGG" id="vg:65071932"/>
<dbReference type="EMBL" id="MK554696">
    <property type="protein sequence ID" value="QBJ04065.1"/>
    <property type="molecule type" value="Genomic_DNA"/>
</dbReference>
<dbReference type="RefSeq" id="YP_010082924.1">
    <property type="nucleotide sequence ID" value="NC_055035.1"/>
</dbReference>
<organism evidence="1 2">
    <name type="scientific">Fusobacterium phage Fnu1</name>
    <dbReference type="NCBI Taxonomy" id="2530024"/>
    <lineage>
        <taxon>Viruses</taxon>
        <taxon>Duplodnaviria</taxon>
        <taxon>Heunggongvirae</taxon>
        <taxon>Uroviricota</taxon>
        <taxon>Caudoviricetes</taxon>
        <taxon>Latrobevirus</taxon>
        <taxon>Latrobevirus FNU1</taxon>
    </lineage>
</organism>
<evidence type="ECO:0000313" key="1">
    <source>
        <dbReference type="EMBL" id="QBJ04065.1"/>
    </source>
</evidence>
<protein>
    <recommendedName>
        <fullName evidence="3">Calcineurin-like phosphoesterase domain-containing protein</fullName>
    </recommendedName>
</protein>
<accession>A0A481W7B3</accession>
<dbReference type="InterPro" id="IPR029052">
    <property type="entry name" value="Metallo-depent_PP-like"/>
</dbReference>
<proteinExistence type="predicted"/>
<dbReference type="Proteomes" id="UP000292160">
    <property type="component" value="Segment"/>
</dbReference>
<evidence type="ECO:0008006" key="3">
    <source>
        <dbReference type="Google" id="ProtNLM"/>
    </source>
</evidence>
<evidence type="ECO:0000313" key="2">
    <source>
        <dbReference type="Proteomes" id="UP000292160"/>
    </source>
</evidence>
<keyword evidence="2" id="KW-1185">Reference proteome</keyword>
<reference evidence="1 2" key="1">
    <citation type="submission" date="2019-02" db="EMBL/GenBank/DDBJ databases">
        <title>Genomic, morphological and functional characterisation of novel bacteriophage Fnu1 capable of disrupt Fusobacterium nucleatum biofilm.</title>
        <authorList>
            <person name="Kabwe M."/>
            <person name="Brown T.L."/>
            <person name="Dashper S."/>
            <person name="Speirs L."/>
            <person name="Ku H."/>
            <person name="Petrovski S."/>
            <person name="Chan H.T."/>
            <person name="Lock P."/>
            <person name="Tucci J."/>
        </authorList>
    </citation>
    <scope>NUCLEOTIDE SEQUENCE [LARGE SCALE GENOMIC DNA]</scope>
</reference>
<name>A0A481W7B3_9CAUD</name>